<dbReference type="KEGG" id="pma:Pro_1201"/>
<name>Q7VB96_PROMA</name>
<dbReference type="EMBL" id="AE017126">
    <property type="protein sequence ID" value="AAQ00246.1"/>
    <property type="molecule type" value="Genomic_DNA"/>
</dbReference>
<feature type="transmembrane region" description="Helical" evidence="8">
    <location>
        <begin position="153"/>
        <end position="172"/>
    </location>
</feature>
<reference evidence="9 10" key="1">
    <citation type="journal article" date="2003" name="Proc. Natl. Acad. Sci. U.S.A.">
        <title>Genome sequence of the cyanobacterium Prochlorococcus marinus SS120, a nearly minimal oxyphototrophic genome.</title>
        <authorList>
            <person name="Dufresne A."/>
            <person name="Salanoubat M."/>
            <person name="Partensky F."/>
            <person name="Artiguenave F."/>
            <person name="Axmann I.M."/>
            <person name="Barbe V."/>
            <person name="Duprat S."/>
            <person name="Galperin M.Y."/>
            <person name="Koonin E.V."/>
            <person name="Le Gall F."/>
            <person name="Makarova K.S."/>
            <person name="Ostrowski M."/>
            <person name="Oztas S."/>
            <person name="Robert C."/>
            <person name="Rogozin I.B."/>
            <person name="Scanlan D.J."/>
            <person name="Tandeau de Marsac N."/>
            <person name="Weissenbach J."/>
            <person name="Wincker P."/>
            <person name="Wolf Y.I."/>
            <person name="Hess W.R."/>
        </authorList>
    </citation>
    <scope>NUCLEOTIDE SEQUENCE [LARGE SCALE GENOMIC DNA]</scope>
    <source>
        <strain evidence="10">SARG / CCMP1375 / SS120</strain>
    </source>
</reference>
<dbReference type="GO" id="GO:0055085">
    <property type="term" value="P:transmembrane transport"/>
    <property type="evidence" value="ECO:0007669"/>
    <property type="project" value="InterPro"/>
</dbReference>
<dbReference type="HOGENOM" id="CLU_911725_0_0_3"/>
<dbReference type="Gene3D" id="1.20.1530.20">
    <property type="match status" value="1"/>
</dbReference>
<dbReference type="eggNOG" id="COG0679">
    <property type="taxonomic scope" value="Bacteria"/>
</dbReference>
<dbReference type="GO" id="GO:0005886">
    <property type="term" value="C:plasma membrane"/>
    <property type="evidence" value="ECO:0007669"/>
    <property type="project" value="UniProtKB-SubCell"/>
</dbReference>
<dbReference type="Pfam" id="PF03547">
    <property type="entry name" value="Mem_trans"/>
    <property type="match status" value="1"/>
</dbReference>
<evidence type="ECO:0000256" key="6">
    <source>
        <dbReference type="ARBA" id="ARBA00022989"/>
    </source>
</evidence>
<evidence type="ECO:0000256" key="2">
    <source>
        <dbReference type="ARBA" id="ARBA00010145"/>
    </source>
</evidence>
<feature type="transmembrane region" description="Helical" evidence="8">
    <location>
        <begin position="255"/>
        <end position="272"/>
    </location>
</feature>
<dbReference type="InterPro" id="IPR004776">
    <property type="entry name" value="Mem_transp_PIN-like"/>
</dbReference>
<organism evidence="9 10">
    <name type="scientific">Prochlorococcus marinus (strain SARG / CCMP1375 / SS120)</name>
    <dbReference type="NCBI Taxonomy" id="167539"/>
    <lineage>
        <taxon>Bacteria</taxon>
        <taxon>Bacillati</taxon>
        <taxon>Cyanobacteriota</taxon>
        <taxon>Cyanophyceae</taxon>
        <taxon>Synechococcales</taxon>
        <taxon>Prochlorococcaceae</taxon>
        <taxon>Prochlorococcus</taxon>
    </lineage>
</organism>
<feature type="transmembrane region" description="Helical" evidence="8">
    <location>
        <begin position="231"/>
        <end position="249"/>
    </location>
</feature>
<evidence type="ECO:0000256" key="3">
    <source>
        <dbReference type="ARBA" id="ARBA00022448"/>
    </source>
</evidence>
<evidence type="ECO:0000256" key="7">
    <source>
        <dbReference type="ARBA" id="ARBA00023136"/>
    </source>
</evidence>
<feature type="transmembrane region" description="Helical" evidence="8">
    <location>
        <begin position="192"/>
        <end position="210"/>
    </location>
</feature>
<proteinExistence type="inferred from homology"/>
<keyword evidence="4" id="KW-1003">Cell membrane</keyword>
<dbReference type="InterPro" id="IPR038770">
    <property type="entry name" value="Na+/solute_symporter_sf"/>
</dbReference>
<dbReference type="Proteomes" id="UP000001420">
    <property type="component" value="Chromosome"/>
</dbReference>
<evidence type="ECO:0000256" key="8">
    <source>
        <dbReference type="SAM" id="Phobius"/>
    </source>
</evidence>
<feature type="transmembrane region" description="Helical" evidence="8">
    <location>
        <begin position="284"/>
        <end position="302"/>
    </location>
</feature>
<keyword evidence="7 8" id="KW-0472">Membrane</keyword>
<dbReference type="STRING" id="167539.Pro_1201"/>
<dbReference type="PANTHER" id="PTHR36838">
    <property type="entry name" value="AUXIN EFFLUX CARRIER FAMILY PROTEIN"/>
    <property type="match status" value="1"/>
</dbReference>
<dbReference type="PANTHER" id="PTHR36838:SF1">
    <property type="entry name" value="SLR1864 PROTEIN"/>
    <property type="match status" value="1"/>
</dbReference>
<comment type="subcellular location">
    <subcellularLocation>
        <location evidence="1">Cell membrane</location>
        <topology evidence="1">Multi-pass membrane protein</topology>
    </subcellularLocation>
</comment>
<dbReference type="AlphaFoldDB" id="Q7VB96"/>
<evidence type="ECO:0000313" key="10">
    <source>
        <dbReference type="Proteomes" id="UP000001420"/>
    </source>
</evidence>
<dbReference type="RefSeq" id="WP_011125353.1">
    <property type="nucleotide sequence ID" value="NC_005042.1"/>
</dbReference>
<gene>
    <name evidence="9" type="ordered locus">Pro_1201</name>
</gene>
<sequence length="306" mass="33511">MEIVYLLFELIPCLSIGYLIGRFNQNLSLKIAKPLTTFGIPISLMGLLLKSGMNWQLIEAAAIALLTIGISIFIINISPSLQNLFSNQTFLLGSHFGNTGYFGIPISLALLPTEALSFSIGFDIGATLIIWSLGPLIMAHTENRSKKISQWRIFLRSILNSPASKGLLGALVVQCTPWNQQITSFLWMPSKIVIFLALIIVGMRISFLNISKNKSALTQIMLIKNALTIKLLFLPSLMLSICTILKVGTTMRNSLVLQAATPTAISILLISEASAKNQNSARSLVVWSTCFSLISIPLWAMVLKIS</sequence>
<evidence type="ECO:0000256" key="4">
    <source>
        <dbReference type="ARBA" id="ARBA00022475"/>
    </source>
</evidence>
<keyword evidence="5 8" id="KW-0812">Transmembrane</keyword>
<evidence type="ECO:0000313" key="9">
    <source>
        <dbReference type="EMBL" id="AAQ00246.1"/>
    </source>
</evidence>
<dbReference type="EnsemblBacteria" id="AAQ00246">
    <property type="protein sequence ID" value="AAQ00246"/>
    <property type="gene ID" value="Pro_1201"/>
</dbReference>
<feature type="transmembrane region" description="Helical" evidence="8">
    <location>
        <begin position="116"/>
        <end position="141"/>
    </location>
</feature>
<dbReference type="PATRIC" id="fig|167539.5.peg.1258"/>
<keyword evidence="10" id="KW-1185">Reference proteome</keyword>
<feature type="transmembrane region" description="Helical" evidence="8">
    <location>
        <begin position="55"/>
        <end position="77"/>
    </location>
</feature>
<protein>
    <submittedName>
        <fullName evidence="9">Predicted permease</fullName>
    </submittedName>
</protein>
<keyword evidence="6 8" id="KW-1133">Transmembrane helix</keyword>
<evidence type="ECO:0000256" key="1">
    <source>
        <dbReference type="ARBA" id="ARBA00004651"/>
    </source>
</evidence>
<dbReference type="OrthoDB" id="550873at2"/>
<keyword evidence="3" id="KW-0813">Transport</keyword>
<comment type="similarity">
    <text evidence="2">Belongs to the auxin efflux carrier (TC 2.A.69) family.</text>
</comment>
<evidence type="ECO:0000256" key="5">
    <source>
        <dbReference type="ARBA" id="ARBA00022692"/>
    </source>
</evidence>
<feature type="transmembrane region" description="Helical" evidence="8">
    <location>
        <begin position="89"/>
        <end position="110"/>
    </location>
</feature>
<accession>Q7VB96</accession>